<evidence type="ECO:0000256" key="1">
    <source>
        <dbReference type="ARBA" id="ARBA00022737"/>
    </source>
</evidence>
<dbReference type="Pfam" id="PF01535">
    <property type="entry name" value="PPR"/>
    <property type="match status" value="5"/>
</dbReference>
<evidence type="ECO:0000256" key="3">
    <source>
        <dbReference type="PROSITE-ProRule" id="PRU00708"/>
    </source>
</evidence>
<dbReference type="PANTHER" id="PTHR47926">
    <property type="entry name" value="PENTATRICOPEPTIDE REPEAT-CONTAINING PROTEIN"/>
    <property type="match status" value="1"/>
</dbReference>
<protein>
    <submittedName>
        <fullName evidence="4">Pentatricopeptide repeat-containing protein</fullName>
    </submittedName>
</protein>
<evidence type="ECO:0000256" key="2">
    <source>
        <dbReference type="ARBA" id="ARBA00022946"/>
    </source>
</evidence>
<accession>A0A199VD07</accession>
<keyword evidence="2" id="KW-0809">Transit peptide</keyword>
<dbReference type="FunFam" id="1.25.40.10:FF:000090">
    <property type="entry name" value="Pentatricopeptide repeat-containing protein, chloroplastic"/>
    <property type="match status" value="1"/>
</dbReference>
<dbReference type="Pfam" id="PF12854">
    <property type="entry name" value="PPR_1"/>
    <property type="match status" value="1"/>
</dbReference>
<sequence length="561" mass="62556">MFPRCLQQLRLPRSFNGRYKLPFFSLFFSHSSSSTPPFPEGDPNASSSSSSWTAAIRSAADAGRPRRALHLYISMLRSGPQPCPFAVAAALKSISRLPPSIFPPLTSSFHAHLLKLGLRSHVYPHTALADLYSRLPQSSDAAHKVLDEVPVRNIVSWNSVLSYHLRSGDLHAARKVFDEMPARDVVSWNSMVAGLAKAGDMDRAFALFESIPEKNPASWNGLICGYVCRGNMIKARELFDRMPARNNVSWITMISGYTKSGDVGSAYDLFEQMERKDLYTWNVMIACYAQNGCAREAVRLFNRMRKPDVGVQPNEKTFSCVIMACSQLGDLRFGLWVEEYIYSLGIELDDHLGTALLDLFSKCGSMDRAFSLFEVLGKRDVVSYSAMILGCGINGRHSEAFTLFKGMLDANIAPNAVTFVGLLMTYSHAGLVEEAHACFSSMLSVHKVNPTTDHYTIMVDLLGRSGRLEEAFQLIKEMPTQPHVSVWGALLLSCRLHHNVELGEIAAYNCFELEPEESGYYVLLANIYAETGRWDKAKRLRKLMAKRGFMKTPGCSWVQPA</sequence>
<dbReference type="Pfam" id="PF20431">
    <property type="entry name" value="E_motif"/>
    <property type="match status" value="1"/>
</dbReference>
<organism evidence="4 5">
    <name type="scientific">Ananas comosus</name>
    <name type="common">Pineapple</name>
    <name type="synonym">Ananas ananas</name>
    <dbReference type="NCBI Taxonomy" id="4615"/>
    <lineage>
        <taxon>Eukaryota</taxon>
        <taxon>Viridiplantae</taxon>
        <taxon>Streptophyta</taxon>
        <taxon>Embryophyta</taxon>
        <taxon>Tracheophyta</taxon>
        <taxon>Spermatophyta</taxon>
        <taxon>Magnoliopsida</taxon>
        <taxon>Liliopsida</taxon>
        <taxon>Poales</taxon>
        <taxon>Bromeliaceae</taxon>
        <taxon>Bromelioideae</taxon>
        <taxon>Ananas</taxon>
    </lineage>
</organism>
<feature type="repeat" description="PPR" evidence="3">
    <location>
        <begin position="48"/>
        <end position="82"/>
    </location>
</feature>
<feature type="repeat" description="PPR" evidence="3">
    <location>
        <begin position="451"/>
        <end position="485"/>
    </location>
</feature>
<feature type="repeat" description="PPR" evidence="3">
    <location>
        <begin position="153"/>
        <end position="183"/>
    </location>
</feature>
<dbReference type="NCBIfam" id="TIGR00756">
    <property type="entry name" value="PPR"/>
    <property type="match status" value="7"/>
</dbReference>
<dbReference type="Gene3D" id="1.25.40.10">
    <property type="entry name" value="Tetratricopeptide repeat domain"/>
    <property type="match status" value="4"/>
</dbReference>
<name>A0A199VD07_ANACO</name>
<dbReference type="InterPro" id="IPR002885">
    <property type="entry name" value="PPR_rpt"/>
</dbReference>
<keyword evidence="1" id="KW-0677">Repeat</keyword>
<comment type="caution">
    <text evidence="4">The sequence shown here is derived from an EMBL/GenBank/DDBJ whole genome shotgun (WGS) entry which is preliminary data.</text>
</comment>
<dbReference type="AlphaFoldDB" id="A0A199VD07"/>
<dbReference type="PROSITE" id="PS51375">
    <property type="entry name" value="PPR"/>
    <property type="match status" value="7"/>
</dbReference>
<dbReference type="PANTHER" id="PTHR47926:SF545">
    <property type="entry name" value="PENTACOTRIPEPTIDE-REPEAT REGION OF PRORP DOMAIN-CONTAINING PROTEIN"/>
    <property type="match status" value="1"/>
</dbReference>
<feature type="repeat" description="PPR" evidence="3">
    <location>
        <begin position="380"/>
        <end position="414"/>
    </location>
</feature>
<feature type="repeat" description="PPR" evidence="3">
    <location>
        <begin position="246"/>
        <end position="276"/>
    </location>
</feature>
<evidence type="ECO:0000313" key="5">
    <source>
        <dbReference type="Proteomes" id="UP000092600"/>
    </source>
</evidence>
<dbReference type="SUPFAM" id="SSF48452">
    <property type="entry name" value="TPR-like"/>
    <property type="match status" value="1"/>
</dbReference>
<dbReference type="GO" id="GO:0009451">
    <property type="term" value="P:RNA modification"/>
    <property type="evidence" value="ECO:0007669"/>
    <property type="project" value="InterPro"/>
</dbReference>
<dbReference type="GO" id="GO:0003723">
    <property type="term" value="F:RNA binding"/>
    <property type="evidence" value="ECO:0007669"/>
    <property type="project" value="InterPro"/>
</dbReference>
<reference evidence="4 5" key="1">
    <citation type="journal article" date="2016" name="DNA Res.">
        <title>The draft genome of MD-2 pineapple using hybrid error correction of long reads.</title>
        <authorList>
            <person name="Redwan R.M."/>
            <person name="Saidin A."/>
            <person name="Kumar S.V."/>
        </authorList>
    </citation>
    <scope>NUCLEOTIDE SEQUENCE [LARGE SCALE GENOMIC DNA]</scope>
    <source>
        <strain evidence="5">cv. MD2</strain>
        <tissue evidence="4">Leaf</tissue>
    </source>
</reference>
<dbReference type="Pfam" id="PF13041">
    <property type="entry name" value="PPR_2"/>
    <property type="match status" value="2"/>
</dbReference>
<dbReference type="InterPro" id="IPR011990">
    <property type="entry name" value="TPR-like_helical_dom_sf"/>
</dbReference>
<dbReference type="EMBL" id="LSRQ01002312">
    <property type="protein sequence ID" value="OAY74751.1"/>
    <property type="molecule type" value="Genomic_DNA"/>
</dbReference>
<feature type="repeat" description="PPR" evidence="3">
    <location>
        <begin position="184"/>
        <end position="218"/>
    </location>
</feature>
<dbReference type="Proteomes" id="UP000092600">
    <property type="component" value="Unassembled WGS sequence"/>
</dbReference>
<evidence type="ECO:0000313" key="4">
    <source>
        <dbReference type="EMBL" id="OAY74751.1"/>
    </source>
</evidence>
<dbReference type="InterPro" id="IPR046848">
    <property type="entry name" value="E_motif"/>
</dbReference>
<gene>
    <name evidence="4" type="ORF">ACMD2_26214</name>
</gene>
<dbReference type="InterPro" id="IPR046960">
    <property type="entry name" value="PPR_At4g14850-like_plant"/>
</dbReference>
<feature type="repeat" description="PPR" evidence="3">
    <location>
        <begin position="277"/>
        <end position="311"/>
    </location>
</feature>
<proteinExistence type="predicted"/>